<gene>
    <name evidence="2" type="ORF">S01H1_58651</name>
</gene>
<reference evidence="2" key="1">
    <citation type="journal article" date="2014" name="Front. Microbiol.">
        <title>High frequency of phylogenetically diverse reductive dehalogenase-homologous genes in deep subseafloor sedimentary metagenomes.</title>
        <authorList>
            <person name="Kawai M."/>
            <person name="Futagami T."/>
            <person name="Toyoda A."/>
            <person name="Takaki Y."/>
            <person name="Nishi S."/>
            <person name="Hori S."/>
            <person name="Arai W."/>
            <person name="Tsubouchi T."/>
            <person name="Morono Y."/>
            <person name="Uchiyama I."/>
            <person name="Ito T."/>
            <person name="Fujiyama A."/>
            <person name="Inagaki F."/>
            <person name="Takami H."/>
        </authorList>
    </citation>
    <scope>NUCLEOTIDE SEQUENCE</scope>
    <source>
        <strain evidence="2">Expedition CK06-06</strain>
    </source>
</reference>
<dbReference type="CDD" id="cd06464">
    <property type="entry name" value="ACD_sHsps-like"/>
    <property type="match status" value="1"/>
</dbReference>
<dbReference type="Gene3D" id="2.60.40.790">
    <property type="match status" value="1"/>
</dbReference>
<feature type="domain" description="SHSP" evidence="1">
    <location>
        <begin position="1"/>
        <end position="107"/>
    </location>
</feature>
<dbReference type="PROSITE" id="PS01031">
    <property type="entry name" value="SHSP"/>
    <property type="match status" value="1"/>
</dbReference>
<name>X0WDI5_9ZZZZ</name>
<organism evidence="2">
    <name type="scientific">marine sediment metagenome</name>
    <dbReference type="NCBI Taxonomy" id="412755"/>
    <lineage>
        <taxon>unclassified sequences</taxon>
        <taxon>metagenomes</taxon>
        <taxon>ecological metagenomes</taxon>
    </lineage>
</organism>
<dbReference type="InterPro" id="IPR002068">
    <property type="entry name" value="A-crystallin/Hsp20_dom"/>
</dbReference>
<comment type="caution">
    <text evidence="2">The sequence shown here is derived from an EMBL/GenBank/DDBJ whole genome shotgun (WGS) entry which is preliminary data.</text>
</comment>
<evidence type="ECO:0000259" key="1">
    <source>
        <dbReference type="PROSITE" id="PS01031"/>
    </source>
</evidence>
<proteinExistence type="predicted"/>
<dbReference type="PANTHER" id="PTHR11527">
    <property type="entry name" value="HEAT-SHOCK PROTEIN 20 FAMILY MEMBER"/>
    <property type="match status" value="1"/>
</dbReference>
<accession>X0WDI5</accession>
<dbReference type="InterPro" id="IPR008978">
    <property type="entry name" value="HSP20-like_chaperone"/>
</dbReference>
<sequence length="107" mass="12307">MPRVDMFDREDKVIIRAELPGLEAEDIDISVAGDILTIRGERKAEEELKDEDYYCCERYVGSFSRDVHLPADVDTEKIEANYQDGVLEIALPKVPEVKPKKIRIRTK</sequence>
<dbReference type="SUPFAM" id="SSF49764">
    <property type="entry name" value="HSP20-like chaperones"/>
    <property type="match status" value="1"/>
</dbReference>
<dbReference type="InterPro" id="IPR031107">
    <property type="entry name" value="Small_HSP"/>
</dbReference>
<dbReference type="AlphaFoldDB" id="X0WDI5"/>
<dbReference type="Pfam" id="PF00011">
    <property type="entry name" value="HSP20"/>
    <property type="match status" value="1"/>
</dbReference>
<dbReference type="EMBL" id="BARS01038319">
    <property type="protein sequence ID" value="GAG21262.1"/>
    <property type="molecule type" value="Genomic_DNA"/>
</dbReference>
<protein>
    <recommendedName>
        <fullName evidence="1">SHSP domain-containing protein</fullName>
    </recommendedName>
</protein>
<evidence type="ECO:0000313" key="2">
    <source>
        <dbReference type="EMBL" id="GAG21262.1"/>
    </source>
</evidence>